<keyword evidence="3" id="KW-1185">Reference proteome</keyword>
<sequence length="342" mass="38025">MLDQTKLDDISGFANMTGNHLPPVTHLKWIVDTGASHHMVGDPICLHHSVLIEKAGQDLAFGKVRVIGEEEDVLYTLYSQYGHKVTYPQLCLTTLQGVETQQLNSPYLFAYDVIAAESTYSVNCQDSAGSPPSQNCEVDSTSAAHVDSHPYDTSSPPVRRSNRSYKPPIWHKDYVTKAGSNMCHYSLASILDYAGLSPTFQSFEIKQICNTLACDGIQISMDELFLYALHGFPAEYDTIIAILHARETLVTFEELHEKLLDFEQNHIRSSSSTTVPITINFVAKPLLHNNRSRPNHASRPRNNSNSTNRPASNNFGDQLAGQNINRNCPRVTCQLCDSLVIT</sequence>
<feature type="compositionally biased region" description="Polar residues" evidence="1">
    <location>
        <begin position="131"/>
        <end position="143"/>
    </location>
</feature>
<dbReference type="OrthoDB" id="1304999at2759"/>
<feature type="region of interest" description="Disordered" evidence="1">
    <location>
        <begin position="131"/>
        <end position="162"/>
    </location>
</feature>
<reference evidence="2 3" key="1">
    <citation type="submission" date="2020-09" db="EMBL/GenBank/DDBJ databases">
        <title>De no assembly of potato wild relative species, Solanum commersonii.</title>
        <authorList>
            <person name="Cho K."/>
        </authorList>
    </citation>
    <scope>NUCLEOTIDE SEQUENCE [LARGE SCALE GENOMIC DNA]</scope>
    <source>
        <strain evidence="2">LZ3.2</strain>
        <tissue evidence="2">Leaf</tissue>
    </source>
</reference>
<dbReference type="PANTHER" id="PTHR47481:SF29">
    <property type="entry name" value="RETROTRANSPOSON GAG DOMAIN-CONTAINING PROTEIN"/>
    <property type="match status" value="1"/>
</dbReference>
<feature type="compositionally biased region" description="Basic residues" evidence="1">
    <location>
        <begin position="290"/>
        <end position="299"/>
    </location>
</feature>
<evidence type="ECO:0000313" key="3">
    <source>
        <dbReference type="Proteomes" id="UP000824120"/>
    </source>
</evidence>
<proteinExistence type="predicted"/>
<dbReference type="AlphaFoldDB" id="A0A9J5XE02"/>
<comment type="caution">
    <text evidence="2">The sequence shown here is derived from an EMBL/GenBank/DDBJ whole genome shotgun (WGS) entry which is preliminary data.</text>
</comment>
<dbReference type="EMBL" id="JACXVP010000009">
    <property type="protein sequence ID" value="KAG5585120.1"/>
    <property type="molecule type" value="Genomic_DNA"/>
</dbReference>
<name>A0A9J5XE02_SOLCO</name>
<feature type="region of interest" description="Disordered" evidence="1">
    <location>
        <begin position="289"/>
        <end position="318"/>
    </location>
</feature>
<organism evidence="2 3">
    <name type="scientific">Solanum commersonii</name>
    <name type="common">Commerson's wild potato</name>
    <name type="synonym">Commerson's nightshade</name>
    <dbReference type="NCBI Taxonomy" id="4109"/>
    <lineage>
        <taxon>Eukaryota</taxon>
        <taxon>Viridiplantae</taxon>
        <taxon>Streptophyta</taxon>
        <taxon>Embryophyta</taxon>
        <taxon>Tracheophyta</taxon>
        <taxon>Spermatophyta</taxon>
        <taxon>Magnoliopsida</taxon>
        <taxon>eudicotyledons</taxon>
        <taxon>Gunneridae</taxon>
        <taxon>Pentapetalae</taxon>
        <taxon>asterids</taxon>
        <taxon>lamiids</taxon>
        <taxon>Solanales</taxon>
        <taxon>Solanaceae</taxon>
        <taxon>Solanoideae</taxon>
        <taxon>Solaneae</taxon>
        <taxon>Solanum</taxon>
    </lineage>
</organism>
<evidence type="ECO:0000313" key="2">
    <source>
        <dbReference type="EMBL" id="KAG5585120.1"/>
    </source>
</evidence>
<protein>
    <submittedName>
        <fullName evidence="2">Uncharacterized protein</fullName>
    </submittedName>
</protein>
<dbReference type="PANTHER" id="PTHR47481">
    <property type="match status" value="1"/>
</dbReference>
<feature type="compositionally biased region" description="Low complexity" evidence="1">
    <location>
        <begin position="300"/>
        <end position="314"/>
    </location>
</feature>
<evidence type="ECO:0000256" key="1">
    <source>
        <dbReference type="SAM" id="MobiDB-lite"/>
    </source>
</evidence>
<dbReference type="Proteomes" id="UP000824120">
    <property type="component" value="Chromosome 9"/>
</dbReference>
<accession>A0A9J5XE02</accession>
<gene>
    <name evidence="2" type="ORF">H5410_045554</name>
</gene>